<dbReference type="Pfam" id="PF01926">
    <property type="entry name" value="MMR_HSR1"/>
    <property type="match status" value="1"/>
</dbReference>
<dbReference type="PANTHER" id="PTHR46434">
    <property type="entry name" value="GENETIC INTERACTOR OF PROHIBITINS 3, MITOCHONDRIAL"/>
    <property type="match status" value="1"/>
</dbReference>
<dbReference type="InterPro" id="IPR048422">
    <property type="entry name" value="NOA1/YqeH-like_C"/>
</dbReference>
<dbReference type="InterPro" id="IPR006073">
    <property type="entry name" value="GTP-bd"/>
</dbReference>
<comment type="caution">
    <text evidence="2">The sequence shown here is derived from an EMBL/GenBank/DDBJ whole genome shotgun (WGS) entry which is preliminary data.</text>
</comment>
<evidence type="ECO:0000259" key="1">
    <source>
        <dbReference type="PROSITE" id="PS51721"/>
    </source>
</evidence>
<name>A0A917XUZ5_9BACI</name>
<gene>
    <name evidence="2" type="ORF">GCM10007971_12830</name>
</gene>
<dbReference type="InterPro" id="IPR019988">
    <property type="entry name" value="GTP-bd_ribosome_bgen_YqeH"/>
</dbReference>
<dbReference type="RefSeq" id="WP_188856494.1">
    <property type="nucleotide sequence ID" value="NZ_BMOS01000007.1"/>
</dbReference>
<dbReference type="AlphaFoldDB" id="A0A917XUZ5"/>
<dbReference type="PROSITE" id="PS51721">
    <property type="entry name" value="G_CP"/>
    <property type="match status" value="1"/>
</dbReference>
<reference evidence="2" key="1">
    <citation type="journal article" date="2014" name="Int. J. Syst. Evol. Microbiol.">
        <title>Complete genome sequence of Corynebacterium casei LMG S-19264T (=DSM 44701T), isolated from a smear-ripened cheese.</title>
        <authorList>
            <consortium name="US DOE Joint Genome Institute (JGI-PGF)"/>
            <person name="Walter F."/>
            <person name="Albersmeier A."/>
            <person name="Kalinowski J."/>
            <person name="Ruckert C."/>
        </authorList>
    </citation>
    <scope>NUCLEOTIDE SEQUENCE</scope>
    <source>
        <strain evidence="2">JCM 17251</strain>
    </source>
</reference>
<dbReference type="PANTHER" id="PTHR46434:SF1">
    <property type="entry name" value="GENETIC INTERACTOR OF PROHIBITINS 3, MITOCHONDRIAL"/>
    <property type="match status" value="1"/>
</dbReference>
<dbReference type="EMBL" id="BMOS01000007">
    <property type="protein sequence ID" value="GGN54759.1"/>
    <property type="molecule type" value="Genomic_DNA"/>
</dbReference>
<keyword evidence="3" id="KW-1185">Reference proteome</keyword>
<dbReference type="InterPro" id="IPR027417">
    <property type="entry name" value="P-loop_NTPase"/>
</dbReference>
<accession>A0A917XUZ5</accession>
<dbReference type="GO" id="GO:0005525">
    <property type="term" value="F:GTP binding"/>
    <property type="evidence" value="ECO:0007669"/>
    <property type="project" value="InterPro"/>
</dbReference>
<organism evidence="2 3">
    <name type="scientific">Oceanobacillus indicireducens</name>
    <dbReference type="NCBI Taxonomy" id="1004261"/>
    <lineage>
        <taxon>Bacteria</taxon>
        <taxon>Bacillati</taxon>
        <taxon>Bacillota</taxon>
        <taxon>Bacilli</taxon>
        <taxon>Bacillales</taxon>
        <taxon>Bacillaceae</taxon>
        <taxon>Oceanobacillus</taxon>
    </lineage>
</organism>
<dbReference type="CDD" id="cd01855">
    <property type="entry name" value="YqeH"/>
    <property type="match status" value="1"/>
</dbReference>
<sequence length="366" mass="40448">METIYCEGCGAQIQTEDKEKIGYAPAAALEKEVVLCQRCFRLKHYNETQDVPMTDDDFLKMVSSIRESEGLIVHMIDIFDVHGSLIESLPRITGKNPIILVGNKLDLLPKSTNPNKLIQWLRKEAKDAGIKVQDVFLISSVKGTGIDELKEAIDYERNGQDVYVVGTTNVGKSTFINTLIKQSTGHKNVITTSYFPGTTLGFIQIPLDDSASLIDTPGIVNKQQIAHYLSPEDLKVVTPRKEIKSRGFQLNSGQTLFFGGLARLDFVKGERLAFICYFANELEIHRTKLEKADELYESHLGGLLSPPTEESIELLPPFIEHSFKISGGKKDIVFPGLGWVTVSGEEATVVVHSPKGVSAGVRNSLI</sequence>
<proteinExistence type="predicted"/>
<dbReference type="NCBIfam" id="TIGR03597">
    <property type="entry name" value="GTPase_YqeH"/>
    <property type="match status" value="1"/>
</dbReference>
<dbReference type="Proteomes" id="UP000624041">
    <property type="component" value="Unassembled WGS sequence"/>
</dbReference>
<dbReference type="Pfam" id="PF21516">
    <property type="entry name" value="YqeH-like_C"/>
    <property type="match status" value="1"/>
</dbReference>
<evidence type="ECO:0000313" key="3">
    <source>
        <dbReference type="Proteomes" id="UP000624041"/>
    </source>
</evidence>
<dbReference type="InterPro" id="IPR050896">
    <property type="entry name" value="Mito_lipid_metab_GTPase"/>
</dbReference>
<dbReference type="InterPro" id="IPR030378">
    <property type="entry name" value="G_CP_dom"/>
</dbReference>
<reference evidence="2" key="2">
    <citation type="submission" date="2020-09" db="EMBL/GenBank/DDBJ databases">
        <authorList>
            <person name="Sun Q."/>
            <person name="Ohkuma M."/>
        </authorList>
    </citation>
    <scope>NUCLEOTIDE SEQUENCE</scope>
    <source>
        <strain evidence="2">JCM 17251</strain>
    </source>
</reference>
<dbReference type="SUPFAM" id="SSF52540">
    <property type="entry name" value="P-loop containing nucleoside triphosphate hydrolases"/>
    <property type="match status" value="1"/>
</dbReference>
<evidence type="ECO:0000313" key="2">
    <source>
        <dbReference type="EMBL" id="GGN54759.1"/>
    </source>
</evidence>
<protein>
    <submittedName>
        <fullName evidence="2">Ribosome biogenesis GTPase YqeH</fullName>
    </submittedName>
</protein>
<dbReference type="Gene3D" id="3.40.50.300">
    <property type="entry name" value="P-loop containing nucleotide triphosphate hydrolases"/>
    <property type="match status" value="1"/>
</dbReference>
<feature type="domain" description="CP-type G" evidence="1">
    <location>
        <begin position="55"/>
        <end position="222"/>
    </location>
</feature>